<comment type="subcellular location">
    <subcellularLocation>
        <location evidence="1">Membrane</location>
        <topology evidence="1">Multi-pass membrane protein</topology>
    </subcellularLocation>
</comment>
<dbReference type="EMBL" id="PTJA01000001">
    <property type="protein sequence ID" value="PPK83485.1"/>
    <property type="molecule type" value="Genomic_DNA"/>
</dbReference>
<comment type="similarity">
    <text evidence="2">Belongs to the purine-cytosine permease (2.A.39) family.</text>
</comment>
<gene>
    <name evidence="7" type="ORF">BXY41_101549</name>
</gene>
<feature type="transmembrane region" description="Helical" evidence="6">
    <location>
        <begin position="137"/>
        <end position="159"/>
    </location>
</feature>
<feature type="transmembrane region" description="Helical" evidence="6">
    <location>
        <begin position="330"/>
        <end position="347"/>
    </location>
</feature>
<feature type="transmembrane region" description="Helical" evidence="6">
    <location>
        <begin position="171"/>
        <end position="189"/>
    </location>
</feature>
<dbReference type="GO" id="GO:0015205">
    <property type="term" value="F:nucleobase transmembrane transporter activity"/>
    <property type="evidence" value="ECO:0007669"/>
    <property type="project" value="TreeGrafter"/>
</dbReference>
<evidence type="ECO:0000256" key="2">
    <source>
        <dbReference type="ARBA" id="ARBA00008974"/>
    </source>
</evidence>
<dbReference type="InterPro" id="IPR001248">
    <property type="entry name" value="Pur-cyt_permease"/>
</dbReference>
<protein>
    <submittedName>
        <fullName evidence="7">NCS1 family nucleobase:cation symporter-1</fullName>
    </submittedName>
</protein>
<dbReference type="CDD" id="cd10323">
    <property type="entry name" value="SLC-NCS1sbd"/>
    <property type="match status" value="1"/>
</dbReference>
<name>A0A2S6HZ91_9FIRM</name>
<dbReference type="InterPro" id="IPR045225">
    <property type="entry name" value="Uracil/uridine/allantoin_perm"/>
</dbReference>
<dbReference type="Gene3D" id="1.10.4160.10">
    <property type="entry name" value="Hydantoin permease"/>
    <property type="match status" value="1"/>
</dbReference>
<evidence type="ECO:0000256" key="4">
    <source>
        <dbReference type="ARBA" id="ARBA00022989"/>
    </source>
</evidence>
<feature type="transmembrane region" description="Helical" evidence="6">
    <location>
        <begin position="290"/>
        <end position="309"/>
    </location>
</feature>
<feature type="transmembrane region" description="Helical" evidence="6">
    <location>
        <begin position="209"/>
        <end position="229"/>
    </location>
</feature>
<feature type="transmembrane region" description="Helical" evidence="6">
    <location>
        <begin position="103"/>
        <end position="125"/>
    </location>
</feature>
<dbReference type="PANTHER" id="PTHR30618">
    <property type="entry name" value="NCS1 FAMILY PURINE/PYRIMIDINE TRANSPORTER"/>
    <property type="match status" value="1"/>
</dbReference>
<feature type="transmembrane region" description="Helical" evidence="6">
    <location>
        <begin position="353"/>
        <end position="379"/>
    </location>
</feature>
<keyword evidence="4 6" id="KW-1133">Transmembrane helix</keyword>
<dbReference type="AlphaFoldDB" id="A0A2S6HZ91"/>
<dbReference type="OrthoDB" id="9780088at2"/>
<evidence type="ECO:0000256" key="5">
    <source>
        <dbReference type="ARBA" id="ARBA00023136"/>
    </source>
</evidence>
<dbReference type="Pfam" id="PF02133">
    <property type="entry name" value="Transp_cyt_pur"/>
    <property type="match status" value="1"/>
</dbReference>
<reference evidence="7 8" key="1">
    <citation type="submission" date="2018-02" db="EMBL/GenBank/DDBJ databases">
        <title>Genomic Encyclopedia of Archaeal and Bacterial Type Strains, Phase II (KMG-II): from individual species to whole genera.</title>
        <authorList>
            <person name="Goeker M."/>
        </authorList>
    </citation>
    <scope>NUCLEOTIDE SEQUENCE [LARGE SCALE GENOMIC DNA]</scope>
    <source>
        <strain evidence="7 8">DSM 3808</strain>
    </source>
</reference>
<feature type="transmembrane region" description="Helical" evidence="6">
    <location>
        <begin position="64"/>
        <end position="83"/>
    </location>
</feature>
<evidence type="ECO:0000256" key="1">
    <source>
        <dbReference type="ARBA" id="ARBA00004141"/>
    </source>
</evidence>
<comment type="caution">
    <text evidence="7">The sequence shown here is derived from an EMBL/GenBank/DDBJ whole genome shotgun (WGS) entry which is preliminary data.</text>
</comment>
<feature type="transmembrane region" description="Helical" evidence="6">
    <location>
        <begin position="423"/>
        <end position="441"/>
    </location>
</feature>
<evidence type="ECO:0000256" key="3">
    <source>
        <dbReference type="ARBA" id="ARBA00022692"/>
    </source>
</evidence>
<feature type="transmembrane region" description="Helical" evidence="6">
    <location>
        <begin position="34"/>
        <end position="52"/>
    </location>
</feature>
<keyword evidence="8" id="KW-1185">Reference proteome</keyword>
<proteinExistence type="inferred from homology"/>
<dbReference type="RefSeq" id="WP_104434303.1">
    <property type="nucleotide sequence ID" value="NZ_PTJA01000001.1"/>
</dbReference>
<dbReference type="PANTHER" id="PTHR30618:SF0">
    <property type="entry name" value="PURINE-URACIL PERMEASE NCS1"/>
    <property type="match status" value="1"/>
</dbReference>
<evidence type="ECO:0000313" key="7">
    <source>
        <dbReference type="EMBL" id="PPK83485.1"/>
    </source>
</evidence>
<keyword evidence="3 6" id="KW-0812">Transmembrane</keyword>
<accession>A0A2S6HZ91</accession>
<dbReference type="GO" id="GO:0005886">
    <property type="term" value="C:plasma membrane"/>
    <property type="evidence" value="ECO:0007669"/>
    <property type="project" value="TreeGrafter"/>
</dbReference>
<sequence length="446" mass="47436">MGESVMTEEKALEGVIKQDGMEPVPVSKRTMGAFSYWLVWLGGCVSTANLTLGSDLVSGGLNLVQAIIAITLGSALCVICMVLNDKLCYTTGIPYVVQLRGAFGFKGTVIPALCRGIPAVIWYGFQSWIGASGLNEISKIVIGFDSIVLWFILFQAMQIGLSALGFQGIKVINNIGGAVVIIALVYMLVTILGMHGDVVTEVVNKKGSWGLPFFGAVTTFIGVNCALLVNIGDSVRQLKPGCGPVKRGSAYAFAMIPAVVFMGVIGLLVTSVTGIANPIVGFAYIMPNKAIVVITLFCIVCGTLTTNMLNNALPPIYVLVDLLKVSVKKSAIIVGLLAYATFPWELVKESSAAGLNLFVLISSSVLGPVFAILVVDYYIIKKQKIDLSDYYNPDGAFKGINLAAIGGLIAGMAAALTFIKISWLASILPAGIVYYVLIKYFEKKKK</sequence>
<evidence type="ECO:0000313" key="8">
    <source>
        <dbReference type="Proteomes" id="UP000237749"/>
    </source>
</evidence>
<organism evidence="7 8">
    <name type="scientific">Lacrimispora xylanisolvens</name>
    <dbReference type="NCBI Taxonomy" id="384636"/>
    <lineage>
        <taxon>Bacteria</taxon>
        <taxon>Bacillati</taxon>
        <taxon>Bacillota</taxon>
        <taxon>Clostridia</taxon>
        <taxon>Lachnospirales</taxon>
        <taxon>Lachnospiraceae</taxon>
        <taxon>Lacrimispora</taxon>
    </lineage>
</organism>
<dbReference type="Proteomes" id="UP000237749">
    <property type="component" value="Unassembled WGS sequence"/>
</dbReference>
<feature type="transmembrane region" description="Helical" evidence="6">
    <location>
        <begin position="400"/>
        <end position="417"/>
    </location>
</feature>
<keyword evidence="5 6" id="KW-0472">Membrane</keyword>
<evidence type="ECO:0000256" key="6">
    <source>
        <dbReference type="SAM" id="Phobius"/>
    </source>
</evidence>
<feature type="transmembrane region" description="Helical" evidence="6">
    <location>
        <begin position="250"/>
        <end position="270"/>
    </location>
</feature>